<dbReference type="SUPFAM" id="SSF50978">
    <property type="entry name" value="WD40 repeat-like"/>
    <property type="match status" value="1"/>
</dbReference>
<evidence type="ECO:0000256" key="4">
    <source>
        <dbReference type="PROSITE-ProRule" id="PRU00221"/>
    </source>
</evidence>
<dbReference type="PROSITE" id="PS50082">
    <property type="entry name" value="WD_REPEATS_2"/>
    <property type="match status" value="2"/>
</dbReference>
<protein>
    <recommendedName>
        <fullName evidence="3">Glutamate-rich WD repeat-containing protein 1</fullName>
    </recommendedName>
</protein>
<dbReference type="SMART" id="SM00320">
    <property type="entry name" value="WD40"/>
    <property type="match status" value="3"/>
</dbReference>
<dbReference type="PROSITE" id="PS50294">
    <property type="entry name" value="WD_REPEATS_REGION"/>
    <property type="match status" value="2"/>
</dbReference>
<evidence type="ECO:0000313" key="6">
    <source>
        <dbReference type="Proteomes" id="UP001381693"/>
    </source>
</evidence>
<dbReference type="InterPro" id="IPR036322">
    <property type="entry name" value="WD40_repeat_dom_sf"/>
</dbReference>
<dbReference type="GO" id="GO:0042254">
    <property type="term" value="P:ribosome biogenesis"/>
    <property type="evidence" value="ECO:0007669"/>
    <property type="project" value="TreeGrafter"/>
</dbReference>
<organism evidence="5 6">
    <name type="scientific">Halocaridina rubra</name>
    <name type="common">Hawaiian red shrimp</name>
    <dbReference type="NCBI Taxonomy" id="373956"/>
    <lineage>
        <taxon>Eukaryota</taxon>
        <taxon>Metazoa</taxon>
        <taxon>Ecdysozoa</taxon>
        <taxon>Arthropoda</taxon>
        <taxon>Crustacea</taxon>
        <taxon>Multicrustacea</taxon>
        <taxon>Malacostraca</taxon>
        <taxon>Eumalacostraca</taxon>
        <taxon>Eucarida</taxon>
        <taxon>Decapoda</taxon>
        <taxon>Pleocyemata</taxon>
        <taxon>Caridea</taxon>
        <taxon>Atyoidea</taxon>
        <taxon>Atyidae</taxon>
        <taxon>Halocaridina</taxon>
    </lineage>
</organism>
<accession>A0AAN8ZW56</accession>
<comment type="caution">
    <text evidence="5">The sequence shown here is derived from an EMBL/GenBank/DDBJ whole genome shotgun (WGS) entry which is preliminary data.</text>
</comment>
<sequence>SCTVNDVRLCATWSELGRVHIWNLENLWGTVNRDAQMGYVPTENDENEQLIYTFKGHTSEGFAVDWSIPSPGTLATGDCEKHIYVWKPQPGGTWIVEDKPFLAHTGSVEDIQWSPNEPHVFASCSVDKSIKIWDDRAKQNKACMITVSHAHTSDVNVIHWNRNDPFIVSGGDDGIVKIWDLRQLQVGYVKLS</sequence>
<dbReference type="InterPro" id="IPR015943">
    <property type="entry name" value="WD40/YVTN_repeat-like_dom_sf"/>
</dbReference>
<dbReference type="Pfam" id="PF00400">
    <property type="entry name" value="WD40"/>
    <property type="match status" value="3"/>
</dbReference>
<dbReference type="GO" id="GO:0005730">
    <property type="term" value="C:nucleolus"/>
    <property type="evidence" value="ECO:0007669"/>
    <property type="project" value="TreeGrafter"/>
</dbReference>
<evidence type="ECO:0000256" key="2">
    <source>
        <dbReference type="ARBA" id="ARBA00022737"/>
    </source>
</evidence>
<dbReference type="PROSITE" id="PS00678">
    <property type="entry name" value="WD_REPEATS_1"/>
    <property type="match status" value="1"/>
</dbReference>
<feature type="repeat" description="WD" evidence="4">
    <location>
        <begin position="148"/>
        <end position="182"/>
    </location>
</feature>
<evidence type="ECO:0000313" key="5">
    <source>
        <dbReference type="EMBL" id="KAK7065679.1"/>
    </source>
</evidence>
<dbReference type="PANTHER" id="PTHR45903:SF1">
    <property type="entry name" value="GLUTAMATE-RICH WD REPEAT-CONTAINING PROTEIN 1"/>
    <property type="match status" value="1"/>
</dbReference>
<evidence type="ECO:0000256" key="1">
    <source>
        <dbReference type="ARBA" id="ARBA00022574"/>
    </source>
</evidence>
<dbReference type="InterPro" id="IPR019775">
    <property type="entry name" value="WD40_repeat_CS"/>
</dbReference>
<dbReference type="EMBL" id="JAXCGZ010020119">
    <property type="protein sequence ID" value="KAK7065679.1"/>
    <property type="molecule type" value="Genomic_DNA"/>
</dbReference>
<keyword evidence="2" id="KW-0677">Repeat</keyword>
<feature type="repeat" description="WD" evidence="4">
    <location>
        <begin position="101"/>
        <end position="134"/>
    </location>
</feature>
<dbReference type="PANTHER" id="PTHR45903">
    <property type="entry name" value="GLUTAMATE-RICH WD REPEAT-CONTAINING PROTEIN 1"/>
    <property type="match status" value="1"/>
</dbReference>
<gene>
    <name evidence="5" type="primary">GRWD1</name>
    <name evidence="5" type="ORF">SK128_021649</name>
</gene>
<proteinExistence type="predicted"/>
<reference evidence="5 6" key="1">
    <citation type="submission" date="2023-11" db="EMBL/GenBank/DDBJ databases">
        <title>Halocaridina rubra genome assembly.</title>
        <authorList>
            <person name="Smith C."/>
        </authorList>
    </citation>
    <scope>NUCLEOTIDE SEQUENCE [LARGE SCALE GENOMIC DNA]</scope>
    <source>
        <strain evidence="5">EP-1</strain>
        <tissue evidence="5">Whole</tissue>
    </source>
</reference>
<dbReference type="InterPro" id="IPR051972">
    <property type="entry name" value="Glutamate-rich_WD_repeat"/>
</dbReference>
<dbReference type="PRINTS" id="PR00320">
    <property type="entry name" value="GPROTEINBRPT"/>
</dbReference>
<dbReference type="InterPro" id="IPR020472">
    <property type="entry name" value="WD40_PAC1"/>
</dbReference>
<evidence type="ECO:0000256" key="3">
    <source>
        <dbReference type="ARBA" id="ARBA00040876"/>
    </source>
</evidence>
<dbReference type="AlphaFoldDB" id="A0AAN8ZW56"/>
<dbReference type="InterPro" id="IPR001680">
    <property type="entry name" value="WD40_rpt"/>
</dbReference>
<dbReference type="Gene3D" id="2.130.10.10">
    <property type="entry name" value="YVTN repeat-like/Quinoprotein amine dehydrogenase"/>
    <property type="match status" value="1"/>
</dbReference>
<name>A0AAN8ZW56_HALRR</name>
<dbReference type="Proteomes" id="UP001381693">
    <property type="component" value="Unassembled WGS sequence"/>
</dbReference>
<keyword evidence="1 4" id="KW-0853">WD repeat</keyword>
<keyword evidence="6" id="KW-1185">Reference proteome</keyword>
<feature type="non-terminal residue" evidence="5">
    <location>
        <position position="1"/>
    </location>
</feature>